<dbReference type="InterPro" id="IPR012340">
    <property type="entry name" value="NA-bd_OB-fold"/>
</dbReference>
<sequence>MAMSTLREVEFDDIMAVNPTKTDGIYEVRVLRKWKVPDLSSADGSGSVDLVLIDGHGRKIQASIPDEFLSIFDDRIIEGRVYQMSFLSGRFNFGFYLPSYHRYKFVFDENSKVVPSSNDLLPTYGLSLIGAENILKRRQHYRYLVDVVGVVTSVNHDKDFFPDGRVAQSVTFKLNDQRKSFYCELSGDLVDEFRKRLKDCSNGLPIVVLQFVQIIISQGRTLVVGVEGLTRVFADPSIPEVINYRNGLVVFLSKHLDYSGLCPPTAHVPLSHTLDFIKDYPVRTIAELKANPELGVYIVNARNCDIVKIDPWWFPICKCPRIFEKYIGAFHCEKCNVKKFIASPKVRLTFEVDDETGFALFEVIKYFTEIGFYITPSKVRNVRKRIKNNGKQQNPSNVIPCTTTISELVDEYLVAAAANMSNDDGASSSCSKRPRV</sequence>
<dbReference type="Gene3D" id="2.40.50.140">
    <property type="entry name" value="Nucleic acid-binding proteins"/>
    <property type="match status" value="3"/>
</dbReference>
<proteinExistence type="predicted"/>
<dbReference type="CDD" id="cd04480">
    <property type="entry name" value="RPA1_DBD_A_like"/>
    <property type="match status" value="1"/>
</dbReference>
<keyword evidence="3" id="KW-1185">Reference proteome</keyword>
<comment type="caution">
    <text evidence="2">The sequence shown here is derived from an EMBL/GenBank/DDBJ whole genome shotgun (WGS) entry which is preliminary data.</text>
</comment>
<reference evidence="2 3" key="1">
    <citation type="journal article" date="2018" name="Front. Plant Sci.">
        <title>Red Clover (Trifolium pratense) and Zigzag Clover (T. medium) - A Picture of Genomic Similarities and Differences.</title>
        <authorList>
            <person name="Dluhosova J."/>
            <person name="Istvanek J."/>
            <person name="Nedelnik J."/>
            <person name="Repkova J."/>
        </authorList>
    </citation>
    <scope>NUCLEOTIDE SEQUENCE [LARGE SCALE GENOMIC DNA]</scope>
    <source>
        <strain evidence="3">cv. 10/8</strain>
        <tissue evidence="2">Leaf</tissue>
    </source>
</reference>
<evidence type="ECO:0000259" key="1">
    <source>
        <dbReference type="Pfam" id="PF02721"/>
    </source>
</evidence>
<evidence type="ECO:0000313" key="2">
    <source>
        <dbReference type="EMBL" id="MCH79384.1"/>
    </source>
</evidence>
<accession>A0A392LXK4</accession>
<protein>
    <submittedName>
        <fullName evidence="2">Replication factor A protein</fullName>
    </submittedName>
</protein>
<gene>
    <name evidence="2" type="ORF">A2U01_0000133</name>
</gene>
<dbReference type="Pfam" id="PF02721">
    <property type="entry name" value="DUF223"/>
    <property type="match status" value="1"/>
</dbReference>
<evidence type="ECO:0000313" key="3">
    <source>
        <dbReference type="Proteomes" id="UP000265520"/>
    </source>
</evidence>
<dbReference type="EMBL" id="LXQA010000079">
    <property type="protein sequence ID" value="MCH79384.1"/>
    <property type="molecule type" value="Genomic_DNA"/>
</dbReference>
<dbReference type="PANTHER" id="PTHR47165:SF4">
    <property type="entry name" value="OS03G0429900 PROTEIN"/>
    <property type="match status" value="1"/>
</dbReference>
<organism evidence="2 3">
    <name type="scientific">Trifolium medium</name>
    <dbReference type="NCBI Taxonomy" id="97028"/>
    <lineage>
        <taxon>Eukaryota</taxon>
        <taxon>Viridiplantae</taxon>
        <taxon>Streptophyta</taxon>
        <taxon>Embryophyta</taxon>
        <taxon>Tracheophyta</taxon>
        <taxon>Spermatophyta</taxon>
        <taxon>Magnoliopsida</taxon>
        <taxon>eudicotyledons</taxon>
        <taxon>Gunneridae</taxon>
        <taxon>Pentapetalae</taxon>
        <taxon>rosids</taxon>
        <taxon>fabids</taxon>
        <taxon>Fabales</taxon>
        <taxon>Fabaceae</taxon>
        <taxon>Papilionoideae</taxon>
        <taxon>50 kb inversion clade</taxon>
        <taxon>NPAAA clade</taxon>
        <taxon>Hologalegina</taxon>
        <taxon>IRL clade</taxon>
        <taxon>Trifolieae</taxon>
        <taxon>Trifolium</taxon>
    </lineage>
</organism>
<dbReference type="PANTHER" id="PTHR47165">
    <property type="entry name" value="OS03G0429900 PROTEIN"/>
    <property type="match status" value="1"/>
</dbReference>
<dbReference type="SUPFAM" id="SSF50249">
    <property type="entry name" value="Nucleic acid-binding proteins"/>
    <property type="match status" value="2"/>
</dbReference>
<dbReference type="Proteomes" id="UP000265520">
    <property type="component" value="Unassembled WGS sequence"/>
</dbReference>
<name>A0A392LXK4_9FABA</name>
<dbReference type="AlphaFoldDB" id="A0A392LXK4"/>
<dbReference type="InterPro" id="IPR003871">
    <property type="entry name" value="RFA1B/D_OB_1st"/>
</dbReference>
<feature type="domain" description="Replication protein A 70 kDa DNA-binding subunit B/D first OB fold" evidence="1">
    <location>
        <begin position="11"/>
        <end position="115"/>
    </location>
</feature>